<organism evidence="1 2">
    <name type="scientific">Nitrosomonas cryotolerans ATCC 49181</name>
    <dbReference type="NCBI Taxonomy" id="1131553"/>
    <lineage>
        <taxon>Bacteria</taxon>
        <taxon>Pseudomonadati</taxon>
        <taxon>Pseudomonadota</taxon>
        <taxon>Betaproteobacteria</taxon>
        <taxon>Nitrosomonadales</taxon>
        <taxon>Nitrosomonadaceae</taxon>
        <taxon>Nitrosomonas</taxon>
    </lineage>
</organism>
<protein>
    <submittedName>
        <fullName evidence="1">Uncharacterized protein</fullName>
    </submittedName>
</protein>
<reference evidence="1 2" key="1">
    <citation type="submission" date="2016-12" db="EMBL/GenBank/DDBJ databases">
        <authorList>
            <person name="Song W.-J."/>
            <person name="Kurnit D.M."/>
        </authorList>
    </citation>
    <scope>NUCLEOTIDE SEQUENCE [LARGE SCALE GENOMIC DNA]</scope>
    <source>
        <strain evidence="1 2">ATCC 49181</strain>
    </source>
</reference>
<accession>A0A1N6JAP7</accession>
<evidence type="ECO:0000313" key="1">
    <source>
        <dbReference type="EMBL" id="SIO41335.1"/>
    </source>
</evidence>
<evidence type="ECO:0000313" key="2">
    <source>
        <dbReference type="Proteomes" id="UP000185062"/>
    </source>
</evidence>
<dbReference type="EMBL" id="FSRO01000001">
    <property type="protein sequence ID" value="SIO41335.1"/>
    <property type="molecule type" value="Genomic_DNA"/>
</dbReference>
<proteinExistence type="predicted"/>
<dbReference type="Proteomes" id="UP000185062">
    <property type="component" value="Unassembled WGS sequence"/>
</dbReference>
<dbReference type="AlphaFoldDB" id="A0A1N6JAP7"/>
<keyword evidence="2" id="KW-1185">Reference proteome</keyword>
<sequence>MRLNLLEYTEFEFCLAYSGLILDGQGVNGEIRMMKLEKLECRWVNLFTNAEFFNRVVIQYISNSYIYYCTPGNKKQAERTSVYLNTNLLNTC</sequence>
<name>A0A1N6JAP7_9PROT</name>
<gene>
    <name evidence="1" type="ORF">SAMN02743940_2446</name>
</gene>